<sequence>MNVATGRTLALHLQRSSARARSSFGPANVGSNLANLDVLGSSAVPENNIEMISKDSIIFSNMKVVRSPNKQGTLVAALLLDNQILELNTSSISKKGPLDLTTTELFTLLEALYPKPELFVLGLGGSSRMLGPETRKHFAELGIMLEVGDTKSAVLSYDLLATERSPKQELRAEHVGVRSKRKDTQGVEHEADSMVLAKLLSQSCNLLVDFGSSLALRQVLERTPFSLQTVAHRQQPQVIGEARERRGGQQDNPGSRDRVWGRETDHHRPDRLRQEMDREQLGLQEAKLLAGQHLERPDRGHERVERRGSENIRISKQVDSSQHGKN</sequence>
<comment type="caution">
    <text evidence="2">The sequence shown here is derived from an EMBL/GenBank/DDBJ whole genome shotgun (WGS) entry which is preliminary data.</text>
</comment>
<name>A0AAN6I1K1_9ASCO</name>
<evidence type="ECO:0000313" key="3">
    <source>
        <dbReference type="Proteomes" id="UP000738402"/>
    </source>
</evidence>
<feature type="region of interest" description="Disordered" evidence="1">
    <location>
        <begin position="229"/>
        <end position="274"/>
    </location>
</feature>
<dbReference type="AlphaFoldDB" id="A0AAN6I1K1"/>
<feature type="compositionally biased region" description="Basic and acidic residues" evidence="1">
    <location>
        <begin position="293"/>
        <end position="310"/>
    </location>
</feature>
<proteinExistence type="predicted"/>
<dbReference type="PANTHER" id="PTHR21192:SF2">
    <property type="entry name" value="NADH DEHYDROGENASE [UBIQUINONE] 1 ALPHA SUBCOMPLEX ASSEMBLY FACTOR 3"/>
    <property type="match status" value="1"/>
</dbReference>
<evidence type="ECO:0008006" key="4">
    <source>
        <dbReference type="Google" id="ProtNLM"/>
    </source>
</evidence>
<feature type="region of interest" description="Disordered" evidence="1">
    <location>
        <begin position="290"/>
        <end position="326"/>
    </location>
</feature>
<accession>A0AAN6I1K1</accession>
<reference evidence="2" key="1">
    <citation type="journal article" date="2021" name="G3 (Bethesda)">
        <title>Genomic diversity, chromosomal rearrangements, and interspecies hybridization in the ogataea polymorpha species complex.</title>
        <authorList>
            <person name="Hanson S.J."/>
            <person name="Cinneide E.O."/>
            <person name="Salzberg L.I."/>
            <person name="Wolfe K.H."/>
            <person name="McGowan J."/>
            <person name="Fitzpatrick D.A."/>
            <person name="Matlin K."/>
        </authorList>
    </citation>
    <scope>NUCLEOTIDE SEQUENCE</scope>
    <source>
        <strain evidence="2">83-405-1</strain>
    </source>
</reference>
<dbReference type="EMBL" id="JAHLUH010000005">
    <property type="protein sequence ID" value="KAG7727957.1"/>
    <property type="molecule type" value="Genomic_DNA"/>
</dbReference>
<evidence type="ECO:0000256" key="1">
    <source>
        <dbReference type="SAM" id="MobiDB-lite"/>
    </source>
</evidence>
<gene>
    <name evidence="2" type="ORF">KL933_002083</name>
</gene>
<dbReference type="SUPFAM" id="SSF64076">
    <property type="entry name" value="MTH938-like"/>
    <property type="match status" value="1"/>
</dbReference>
<dbReference type="Gene3D" id="3.40.1230.10">
    <property type="entry name" value="MTH938-like"/>
    <property type="match status" value="1"/>
</dbReference>
<evidence type="ECO:0000313" key="2">
    <source>
        <dbReference type="EMBL" id="KAG7727957.1"/>
    </source>
</evidence>
<organism evidence="2 3">
    <name type="scientific">Ogataea haglerorum</name>
    <dbReference type="NCBI Taxonomy" id="1937702"/>
    <lineage>
        <taxon>Eukaryota</taxon>
        <taxon>Fungi</taxon>
        <taxon>Dikarya</taxon>
        <taxon>Ascomycota</taxon>
        <taxon>Saccharomycotina</taxon>
        <taxon>Pichiomycetes</taxon>
        <taxon>Pichiales</taxon>
        <taxon>Pichiaceae</taxon>
        <taxon>Ogataea</taxon>
    </lineage>
</organism>
<dbReference type="PANTHER" id="PTHR21192">
    <property type="entry name" value="NUCLEAR PROTEIN E3-3"/>
    <property type="match status" value="1"/>
</dbReference>
<dbReference type="Proteomes" id="UP000738402">
    <property type="component" value="Unassembled WGS sequence"/>
</dbReference>
<dbReference type="InterPro" id="IPR007523">
    <property type="entry name" value="NDUFAF3/AAMDC"/>
</dbReference>
<protein>
    <recommendedName>
        <fullName evidence="4">NADH dehydrogenase [ubiquinone] 1 alpha subcomplex assembly factor 3</fullName>
    </recommendedName>
</protein>
<feature type="compositionally biased region" description="Polar residues" evidence="1">
    <location>
        <begin position="312"/>
        <end position="326"/>
    </location>
</feature>
<feature type="compositionally biased region" description="Basic and acidic residues" evidence="1">
    <location>
        <begin position="241"/>
        <end position="274"/>
    </location>
</feature>
<dbReference type="InterPro" id="IPR036748">
    <property type="entry name" value="MTH938-like_sf"/>
</dbReference>
<dbReference type="Pfam" id="PF04430">
    <property type="entry name" value="DUF498"/>
    <property type="match status" value="1"/>
</dbReference>
<dbReference type="GO" id="GO:0032981">
    <property type="term" value="P:mitochondrial respiratory chain complex I assembly"/>
    <property type="evidence" value="ECO:0007669"/>
    <property type="project" value="TreeGrafter"/>
</dbReference>
<dbReference type="GO" id="GO:0005743">
    <property type="term" value="C:mitochondrial inner membrane"/>
    <property type="evidence" value="ECO:0007669"/>
    <property type="project" value="TreeGrafter"/>
</dbReference>